<dbReference type="InterPro" id="IPR001623">
    <property type="entry name" value="DnaJ_domain"/>
</dbReference>
<dbReference type="GO" id="GO:0051082">
    <property type="term" value="F:unfolded protein binding"/>
    <property type="evidence" value="ECO:0007669"/>
    <property type="project" value="TreeGrafter"/>
</dbReference>
<dbReference type="GO" id="GO:0005737">
    <property type="term" value="C:cytoplasm"/>
    <property type="evidence" value="ECO:0007669"/>
    <property type="project" value="TreeGrafter"/>
</dbReference>
<dbReference type="InterPro" id="IPR018253">
    <property type="entry name" value="DnaJ_domain_CS"/>
</dbReference>
<dbReference type="PRINTS" id="PR00625">
    <property type="entry name" value="JDOMAIN"/>
</dbReference>
<dbReference type="Pfam" id="PF00226">
    <property type="entry name" value="DnaJ"/>
    <property type="match status" value="1"/>
</dbReference>
<dbReference type="AlphaFoldDB" id="A0A9W7W119"/>
<dbReference type="Proteomes" id="UP001138500">
    <property type="component" value="Unassembled WGS sequence"/>
</dbReference>
<sequence>MLSKKPITLLSVYNGIHAHPLSSSTRQHTLCGRDGVERRKYATIASRPDDVSDAERDQTQRGGPSKEQHVWPETPKGRSCPSPYAIFGINHNAAYSKAKYYELVKLYHPDLSKDKNNGDPAHQLKMERYRLIVAAHNILSDPTKRSAYDRFGAGWDGRADAVGNGARSGAHQPGPFSHSWNDHADPIWQNATWEDWERFYARRAEQEGGPSSVSRAPVYMKNSYFLSVVIFFAIIGSSANYGRAQDAGDYLVERRDVAHDRAAKELRKVRQDMAGMRGKDERIQWFMRQREATMGQAAPTDVESMRDEKAARILRDREVCGSDGLAGSADTNAS</sequence>
<dbReference type="PROSITE" id="PS50076">
    <property type="entry name" value="DNAJ_2"/>
    <property type="match status" value="1"/>
</dbReference>
<evidence type="ECO:0000313" key="5">
    <source>
        <dbReference type="Proteomes" id="UP001138500"/>
    </source>
</evidence>
<evidence type="ECO:0000259" key="3">
    <source>
        <dbReference type="PROSITE" id="PS50076"/>
    </source>
</evidence>
<dbReference type="PROSITE" id="PS00636">
    <property type="entry name" value="DNAJ_1"/>
    <property type="match status" value="1"/>
</dbReference>
<reference evidence="4 5" key="2">
    <citation type="journal article" date="2021" name="Curr. Genet.">
        <title>Genetic response to nitrogen starvation in the aggressive Eucalyptus foliar pathogen Teratosphaeria destructans.</title>
        <authorList>
            <person name="Havenga M."/>
            <person name="Wingfield B.D."/>
            <person name="Wingfield M.J."/>
            <person name="Dreyer L.L."/>
            <person name="Roets F."/>
            <person name="Aylward J."/>
        </authorList>
    </citation>
    <scope>NUCLEOTIDE SEQUENCE [LARGE SCALE GENOMIC DNA]</scope>
    <source>
        <strain evidence="4">CMW44962</strain>
    </source>
</reference>
<reference evidence="4 5" key="1">
    <citation type="journal article" date="2018" name="IMA Fungus">
        <title>IMA Genome-F 10: Nine draft genome sequences of Claviceps purpurea s.lat., including C. arundinis, C. humidiphila, and C. cf. spartinae, pseudomolecules for the pitch canker pathogen Fusarium circinatum, draft genome of Davidsoniella eucalypti, Grosmannia galeiformis, Quambalaria eucalypti, and Teratosphaeria destructans.</title>
        <authorList>
            <person name="Wingfield B.D."/>
            <person name="Liu M."/>
            <person name="Nguyen H.D."/>
            <person name="Lane F.A."/>
            <person name="Morgan S.W."/>
            <person name="De Vos L."/>
            <person name="Wilken P.M."/>
            <person name="Duong T.A."/>
            <person name="Aylward J."/>
            <person name="Coetzee M.P."/>
            <person name="Dadej K."/>
            <person name="De Beer Z.W."/>
            <person name="Findlay W."/>
            <person name="Havenga M."/>
            <person name="Kolarik M."/>
            <person name="Menzies J.G."/>
            <person name="Naidoo K."/>
            <person name="Pochopski O."/>
            <person name="Shoukouhi P."/>
            <person name="Santana Q.C."/>
            <person name="Seifert K.A."/>
            <person name="Soal N."/>
            <person name="Steenkamp E.T."/>
            <person name="Tatham C.T."/>
            <person name="van der Nest M.A."/>
            <person name="Wingfield M.J."/>
        </authorList>
    </citation>
    <scope>NUCLEOTIDE SEQUENCE [LARGE SCALE GENOMIC DNA]</scope>
    <source>
        <strain evidence="4">CMW44962</strain>
    </source>
</reference>
<protein>
    <submittedName>
        <fullName evidence="4">DnaJ molecular chaperone homology domain</fullName>
    </submittedName>
</protein>
<dbReference type="SUPFAM" id="SSF46565">
    <property type="entry name" value="Chaperone J-domain"/>
    <property type="match status" value="1"/>
</dbReference>
<keyword evidence="5" id="KW-1185">Reference proteome</keyword>
<dbReference type="EMBL" id="RIBY02002067">
    <property type="protein sequence ID" value="KAH9825865.1"/>
    <property type="molecule type" value="Genomic_DNA"/>
</dbReference>
<feature type="compositionally biased region" description="Basic and acidic residues" evidence="2">
    <location>
        <begin position="47"/>
        <end position="70"/>
    </location>
</feature>
<evidence type="ECO:0000256" key="1">
    <source>
        <dbReference type="ARBA" id="ARBA00023186"/>
    </source>
</evidence>
<evidence type="ECO:0000256" key="2">
    <source>
        <dbReference type="SAM" id="MobiDB-lite"/>
    </source>
</evidence>
<dbReference type="InterPro" id="IPR036869">
    <property type="entry name" value="J_dom_sf"/>
</dbReference>
<feature type="domain" description="J" evidence="3">
    <location>
        <begin position="82"/>
        <end position="152"/>
    </location>
</feature>
<dbReference type="CDD" id="cd06257">
    <property type="entry name" value="DnaJ"/>
    <property type="match status" value="1"/>
</dbReference>
<dbReference type="OrthoDB" id="445556at2759"/>
<keyword evidence="1" id="KW-0143">Chaperone</keyword>
<feature type="region of interest" description="Disordered" evidence="2">
    <location>
        <begin position="44"/>
        <end position="78"/>
    </location>
</feature>
<name>A0A9W7W119_9PEZI</name>
<gene>
    <name evidence="4" type="ORF">Tdes44962_MAKER03939</name>
</gene>
<dbReference type="PANTHER" id="PTHR43096">
    <property type="entry name" value="DNAJ HOMOLOG 1, MITOCHONDRIAL-RELATED"/>
    <property type="match status" value="1"/>
</dbReference>
<organism evidence="4 5">
    <name type="scientific">Teratosphaeria destructans</name>
    <dbReference type="NCBI Taxonomy" id="418781"/>
    <lineage>
        <taxon>Eukaryota</taxon>
        <taxon>Fungi</taxon>
        <taxon>Dikarya</taxon>
        <taxon>Ascomycota</taxon>
        <taxon>Pezizomycotina</taxon>
        <taxon>Dothideomycetes</taxon>
        <taxon>Dothideomycetidae</taxon>
        <taxon>Mycosphaerellales</taxon>
        <taxon>Teratosphaeriaceae</taxon>
        <taxon>Teratosphaeria</taxon>
    </lineage>
</organism>
<evidence type="ECO:0000313" key="4">
    <source>
        <dbReference type="EMBL" id="KAH9825865.1"/>
    </source>
</evidence>
<dbReference type="SMART" id="SM00271">
    <property type="entry name" value="DnaJ"/>
    <property type="match status" value="1"/>
</dbReference>
<dbReference type="GO" id="GO:0042026">
    <property type="term" value="P:protein refolding"/>
    <property type="evidence" value="ECO:0007669"/>
    <property type="project" value="TreeGrafter"/>
</dbReference>
<dbReference type="PANTHER" id="PTHR43096:SF52">
    <property type="entry name" value="DNAJ HOMOLOG 1, MITOCHONDRIAL-RELATED"/>
    <property type="match status" value="1"/>
</dbReference>
<comment type="caution">
    <text evidence="4">The sequence shown here is derived from an EMBL/GenBank/DDBJ whole genome shotgun (WGS) entry which is preliminary data.</text>
</comment>
<proteinExistence type="predicted"/>
<dbReference type="Gene3D" id="1.10.287.110">
    <property type="entry name" value="DnaJ domain"/>
    <property type="match status" value="1"/>
</dbReference>
<accession>A0A9W7W119</accession>